<dbReference type="AlphaFoldDB" id="A0A1Y1Q8Y1"/>
<protein>
    <submittedName>
        <fullName evidence="1">Uncharacterized protein</fullName>
    </submittedName>
</protein>
<reference evidence="1 2" key="1">
    <citation type="submission" date="2017-01" db="EMBL/GenBank/DDBJ databases">
        <title>Novel large sulfur bacteria in the metagenomes of groundwater-fed chemosynthetic microbial mats in the Lake Huron basin.</title>
        <authorList>
            <person name="Sharrar A.M."/>
            <person name="Flood B.E."/>
            <person name="Bailey J.V."/>
            <person name="Jones D.S."/>
            <person name="Biddanda B."/>
            <person name="Ruberg S.A."/>
            <person name="Marcus D.N."/>
            <person name="Dick G.J."/>
        </authorList>
    </citation>
    <scope>NUCLEOTIDE SEQUENCE [LARGE SCALE GENOMIC DNA]</scope>
    <source>
        <strain evidence="1">A8</strain>
    </source>
</reference>
<name>A0A1Y1Q8Y1_9GAMM</name>
<evidence type="ECO:0000313" key="2">
    <source>
        <dbReference type="Proteomes" id="UP000192491"/>
    </source>
</evidence>
<dbReference type="SUPFAM" id="SSF53335">
    <property type="entry name" value="S-adenosyl-L-methionine-dependent methyltransferases"/>
    <property type="match status" value="1"/>
</dbReference>
<accession>A0A1Y1Q8Y1</accession>
<organism evidence="1 2">
    <name type="scientific">Thiothrix lacustris</name>
    <dbReference type="NCBI Taxonomy" id="525917"/>
    <lineage>
        <taxon>Bacteria</taxon>
        <taxon>Pseudomonadati</taxon>
        <taxon>Pseudomonadota</taxon>
        <taxon>Gammaproteobacteria</taxon>
        <taxon>Thiotrichales</taxon>
        <taxon>Thiotrichaceae</taxon>
        <taxon>Thiothrix</taxon>
    </lineage>
</organism>
<comment type="caution">
    <text evidence="1">The sequence shown here is derived from an EMBL/GenBank/DDBJ whole genome shotgun (WGS) entry which is preliminary data.</text>
</comment>
<dbReference type="CDD" id="cd02440">
    <property type="entry name" value="AdoMet_MTases"/>
    <property type="match status" value="1"/>
</dbReference>
<dbReference type="InterPro" id="IPR029063">
    <property type="entry name" value="SAM-dependent_MTases_sf"/>
</dbReference>
<dbReference type="Proteomes" id="UP000192491">
    <property type="component" value="Unassembled WGS sequence"/>
</dbReference>
<gene>
    <name evidence="1" type="ORF">BWK73_49285</name>
</gene>
<proteinExistence type="predicted"/>
<sequence length="108" mass="12199">MPQVSIGQQVVSALNLTNIRLDVGDILELQAADIGQFDYIIAHGVYSWVPMVVREKILQLARDCLTPNGLAYISYNLLPGWRMRGSLRDLLLHATRDVLVLKRNTARR</sequence>
<evidence type="ECO:0000313" key="1">
    <source>
        <dbReference type="EMBL" id="OQX00120.1"/>
    </source>
</evidence>
<dbReference type="EMBL" id="MTEJ01000671">
    <property type="protein sequence ID" value="OQX00120.1"/>
    <property type="molecule type" value="Genomic_DNA"/>
</dbReference>
<dbReference type="Gene3D" id="3.40.50.150">
    <property type="entry name" value="Vaccinia Virus protein VP39"/>
    <property type="match status" value="1"/>
</dbReference>